<dbReference type="InterPro" id="IPR036397">
    <property type="entry name" value="RNaseH_sf"/>
</dbReference>
<dbReference type="GO" id="GO:0006259">
    <property type="term" value="P:DNA metabolic process"/>
    <property type="evidence" value="ECO:0007669"/>
    <property type="project" value="UniProtKB-ARBA"/>
</dbReference>
<dbReference type="SUPFAM" id="SSF56672">
    <property type="entry name" value="DNA/RNA polymerases"/>
    <property type="match status" value="1"/>
</dbReference>
<organism evidence="3 4">
    <name type="scientific">Hipposideros armiger</name>
    <name type="common">Great Himalayan leaf-nosed bat</name>
    <dbReference type="NCBI Taxonomy" id="186990"/>
    <lineage>
        <taxon>Eukaryota</taxon>
        <taxon>Metazoa</taxon>
        <taxon>Chordata</taxon>
        <taxon>Craniata</taxon>
        <taxon>Vertebrata</taxon>
        <taxon>Euteleostomi</taxon>
        <taxon>Mammalia</taxon>
        <taxon>Eutheria</taxon>
        <taxon>Laurasiatheria</taxon>
        <taxon>Chiroptera</taxon>
        <taxon>Yinpterochiroptera</taxon>
        <taxon>Rhinolophoidea</taxon>
        <taxon>Hipposideridae</taxon>
        <taxon>Hipposideros</taxon>
    </lineage>
</organism>
<dbReference type="InterPro" id="IPR043128">
    <property type="entry name" value="Rev_trsase/Diguanyl_cyclase"/>
</dbReference>
<dbReference type="OrthoDB" id="9909131at2759"/>
<protein>
    <submittedName>
        <fullName evidence="4">Uncharacterized protein LOC109392377</fullName>
    </submittedName>
</protein>
<reference evidence="4" key="1">
    <citation type="submission" date="2025-08" db="UniProtKB">
        <authorList>
            <consortium name="RefSeq"/>
        </authorList>
    </citation>
    <scope>IDENTIFICATION</scope>
    <source>
        <tissue evidence="4">Muscle</tissue>
    </source>
</reference>
<feature type="domain" description="Reverse transcriptase/retrotransposon-derived protein RNase H-like" evidence="2">
    <location>
        <begin position="244"/>
        <end position="334"/>
    </location>
</feature>
<sequence>MGISSSRWSLIDTFGPNIWHSRQDTVSSCPAAPKHSGEDSTMWLPTSLWYPIAEFLTARAPPEDWEVVKPTPEAVREARPYGDEHTHGPPRVSGAGCMAAPLCLAEASGHHMRPGAASAATEAGSGGAGTTGPCSEQGSGRPDLENEARDLRAALKDWGWAVNKAKVQGPGLSVKFLGVVWSGKTKVMPQAVINKIQAYLHLETVKQLQTFLCLLGYWQVFIPHLVTIMCPLYGLTKRGAVWDWTSGMEEAFMAAKWAVAQAQTLWVAEPTLPYLLTVHVQDQGFGWGLWQTHGTRKVPLGFWSQLWKRAEWRYSLIEKQPAAIYAALVACEAITGPAPVVVKSTYPVEGWLQSWLRAPRTGVAQTSTLTKWGAYLEQWAMFSSSPLSQQLHELLGPVTFWVDKEEALPEHPVEVARPYREGKPTVPGGAWYTGGSCWCQPPSWTAVGLQPESEEFWYDTGQGQSSQWAKLRAVWLVLTHEAGDVHVCTDNWAVFRGLTLWLPCWATQG</sequence>
<keyword evidence="3" id="KW-1185">Reference proteome</keyword>
<evidence type="ECO:0000256" key="1">
    <source>
        <dbReference type="SAM" id="MobiDB-lite"/>
    </source>
</evidence>
<dbReference type="Gene3D" id="3.30.70.270">
    <property type="match status" value="1"/>
</dbReference>
<dbReference type="KEGG" id="hai:109392377"/>
<dbReference type="InterPro" id="IPR012337">
    <property type="entry name" value="RNaseH-like_sf"/>
</dbReference>
<dbReference type="InterPro" id="IPR043502">
    <property type="entry name" value="DNA/RNA_pol_sf"/>
</dbReference>
<dbReference type="PANTHER" id="PTHR33064">
    <property type="entry name" value="POL PROTEIN"/>
    <property type="match status" value="1"/>
</dbReference>
<dbReference type="PANTHER" id="PTHR33064:SF29">
    <property type="entry name" value="PEPTIDASE A2 DOMAIN-CONTAINING PROTEIN-RELATED"/>
    <property type="match status" value="1"/>
</dbReference>
<dbReference type="Pfam" id="PF17919">
    <property type="entry name" value="RT_RNaseH_2"/>
    <property type="match status" value="1"/>
</dbReference>
<dbReference type="Proteomes" id="UP000694851">
    <property type="component" value="Unplaced"/>
</dbReference>
<dbReference type="RefSeq" id="XP_019516334.1">
    <property type="nucleotide sequence ID" value="XM_019660789.1"/>
</dbReference>
<dbReference type="InterPro" id="IPR051320">
    <property type="entry name" value="Viral_Replic_Matur_Polypro"/>
</dbReference>
<proteinExistence type="predicted"/>
<dbReference type="Gene3D" id="3.30.420.10">
    <property type="entry name" value="Ribonuclease H-like superfamily/Ribonuclease H"/>
    <property type="match status" value="1"/>
</dbReference>
<dbReference type="GO" id="GO:0003676">
    <property type="term" value="F:nucleic acid binding"/>
    <property type="evidence" value="ECO:0007669"/>
    <property type="project" value="InterPro"/>
</dbReference>
<accession>A0A8B7SU93</accession>
<dbReference type="InterPro" id="IPR041577">
    <property type="entry name" value="RT_RNaseH_2"/>
</dbReference>
<feature type="region of interest" description="Disordered" evidence="1">
    <location>
        <begin position="114"/>
        <end position="144"/>
    </location>
</feature>
<dbReference type="AlphaFoldDB" id="A0A8B7SU93"/>
<dbReference type="GeneID" id="109392377"/>
<evidence type="ECO:0000313" key="3">
    <source>
        <dbReference type="Proteomes" id="UP000694851"/>
    </source>
</evidence>
<dbReference type="SUPFAM" id="SSF53098">
    <property type="entry name" value="Ribonuclease H-like"/>
    <property type="match status" value="1"/>
</dbReference>
<gene>
    <name evidence="4" type="primary">LOC109392377</name>
</gene>
<evidence type="ECO:0000259" key="2">
    <source>
        <dbReference type="Pfam" id="PF17919"/>
    </source>
</evidence>
<name>A0A8B7SU93_HIPAR</name>
<evidence type="ECO:0000313" key="4">
    <source>
        <dbReference type="RefSeq" id="XP_019516334.1"/>
    </source>
</evidence>